<dbReference type="AlphaFoldDB" id="A0A1G9K2A4"/>
<feature type="region of interest" description="Disordered" evidence="1">
    <location>
        <begin position="1"/>
        <end position="27"/>
    </location>
</feature>
<evidence type="ECO:0000259" key="2">
    <source>
        <dbReference type="Pfam" id="PF11972"/>
    </source>
</evidence>
<feature type="compositionally biased region" description="Low complexity" evidence="1">
    <location>
        <begin position="13"/>
        <end position="27"/>
    </location>
</feature>
<accession>A0A1G9K2A4</accession>
<evidence type="ECO:0000313" key="4">
    <source>
        <dbReference type="Proteomes" id="UP000198894"/>
    </source>
</evidence>
<gene>
    <name evidence="3" type="ORF">SAMN05428953_1374</name>
</gene>
<protein>
    <submittedName>
        <fullName evidence="3">HTH DNA binding domain-containing protein</fullName>
    </submittedName>
</protein>
<organism evidence="3 4">
    <name type="scientific">Mesorhizobium muleiense</name>
    <dbReference type="NCBI Taxonomy" id="1004279"/>
    <lineage>
        <taxon>Bacteria</taxon>
        <taxon>Pseudomonadati</taxon>
        <taxon>Pseudomonadota</taxon>
        <taxon>Alphaproteobacteria</taxon>
        <taxon>Hyphomicrobiales</taxon>
        <taxon>Phyllobacteriaceae</taxon>
        <taxon>Mesorhizobium</taxon>
    </lineage>
</organism>
<reference evidence="4" key="1">
    <citation type="submission" date="2016-10" db="EMBL/GenBank/DDBJ databases">
        <authorList>
            <person name="Varghese N."/>
            <person name="Submissions S."/>
        </authorList>
    </citation>
    <scope>NUCLEOTIDE SEQUENCE [LARGE SCALE GENOMIC DNA]</scope>
    <source>
        <strain evidence="4">CGMCC 1.11022</strain>
    </source>
</reference>
<dbReference type="InterPro" id="IPR021068">
    <property type="entry name" value="HTH_DNA-bd"/>
</dbReference>
<evidence type="ECO:0000313" key="3">
    <source>
        <dbReference type="EMBL" id="SDL43475.1"/>
    </source>
</evidence>
<feature type="domain" description="HTH DNA binding" evidence="2">
    <location>
        <begin position="62"/>
        <end position="95"/>
    </location>
</feature>
<dbReference type="EMBL" id="FNEE01000037">
    <property type="protein sequence ID" value="SDL43475.1"/>
    <property type="molecule type" value="Genomic_DNA"/>
</dbReference>
<keyword evidence="4" id="KW-1185">Reference proteome</keyword>
<sequence>MSPQALKPSVPMAAEGPGARASSGSASLEGRSIDCFSLAIIQALAKSQMERRLRNRRKNSSLPALIELVLARPLVSAGLVAAELKISQRAALGLVPNSASVR</sequence>
<dbReference type="Pfam" id="PF11972">
    <property type="entry name" value="HTH_13"/>
    <property type="match status" value="1"/>
</dbReference>
<proteinExistence type="predicted"/>
<dbReference type="Proteomes" id="UP000198894">
    <property type="component" value="Unassembled WGS sequence"/>
</dbReference>
<evidence type="ECO:0000256" key="1">
    <source>
        <dbReference type="SAM" id="MobiDB-lite"/>
    </source>
</evidence>
<dbReference type="RefSeq" id="WP_236473435.1">
    <property type="nucleotide sequence ID" value="NZ_FNEE01000037.1"/>
</dbReference>
<name>A0A1G9K2A4_9HYPH</name>